<keyword evidence="2" id="KW-1185">Reference proteome</keyword>
<comment type="caution">
    <text evidence="1">The sequence shown here is derived from an EMBL/GenBank/DDBJ whole genome shotgun (WGS) entry which is preliminary data.</text>
</comment>
<dbReference type="Proteomes" id="UP000294545">
    <property type="component" value="Unassembled WGS sequence"/>
</dbReference>
<sequence>MKKSRIILPVSIIFLMLIVVLSNENERSGLHKEELEEDKRVFYSKEEVLEIFNNNKEEFETIKKYAIENNDIYISYNYNEEKYINKRNNIQDIKVRNKINYILNAYKCTIISTHKNGNIEFVFPGSYMISILYVVEGELPNITPDIGILEHIEENWYVYAFFGV</sequence>
<accession>A0A4R1MTC4</accession>
<dbReference type="RefSeq" id="WP_132282120.1">
    <property type="nucleotide sequence ID" value="NZ_SMGQ01000012.1"/>
</dbReference>
<evidence type="ECO:0000313" key="2">
    <source>
        <dbReference type="Proteomes" id="UP000294545"/>
    </source>
</evidence>
<dbReference type="EMBL" id="SMGQ01000012">
    <property type="protein sequence ID" value="TCK93203.1"/>
    <property type="molecule type" value="Genomic_DNA"/>
</dbReference>
<dbReference type="AlphaFoldDB" id="A0A4R1MTC4"/>
<reference evidence="1 2" key="1">
    <citation type="submission" date="2019-03" db="EMBL/GenBank/DDBJ databases">
        <title>Genomic Encyclopedia of Type Strains, Phase IV (KMG-IV): sequencing the most valuable type-strain genomes for metagenomic binning, comparative biology and taxonomic classification.</title>
        <authorList>
            <person name="Goeker M."/>
        </authorList>
    </citation>
    <scope>NUCLEOTIDE SEQUENCE [LARGE SCALE GENOMIC DNA]</scope>
    <source>
        <strain evidence="1 2">DSM 24176</strain>
    </source>
</reference>
<gene>
    <name evidence="1" type="ORF">EDC19_1393</name>
</gene>
<organism evidence="1 2">
    <name type="scientific">Natranaerovirga hydrolytica</name>
    <dbReference type="NCBI Taxonomy" id="680378"/>
    <lineage>
        <taxon>Bacteria</taxon>
        <taxon>Bacillati</taxon>
        <taxon>Bacillota</taxon>
        <taxon>Clostridia</taxon>
        <taxon>Lachnospirales</taxon>
        <taxon>Natranaerovirgaceae</taxon>
        <taxon>Natranaerovirga</taxon>
    </lineage>
</organism>
<evidence type="ECO:0000313" key="1">
    <source>
        <dbReference type="EMBL" id="TCK93203.1"/>
    </source>
</evidence>
<protein>
    <submittedName>
        <fullName evidence="1">Uncharacterized protein</fullName>
    </submittedName>
</protein>
<name>A0A4R1MTC4_9FIRM</name>
<proteinExistence type="predicted"/>